<proteinExistence type="predicted"/>
<dbReference type="Proteomes" id="UP001444071">
    <property type="component" value="Unassembled WGS sequence"/>
</dbReference>
<evidence type="ECO:0000313" key="4">
    <source>
        <dbReference type="Proteomes" id="UP001444071"/>
    </source>
</evidence>
<protein>
    <recommendedName>
        <fullName evidence="2">Xrn1 helical domain-containing protein</fullName>
    </recommendedName>
</protein>
<dbReference type="EMBL" id="JAHRIM010093337">
    <property type="protein sequence ID" value="MEQ2277974.1"/>
    <property type="molecule type" value="Genomic_DNA"/>
</dbReference>
<reference evidence="3 4" key="1">
    <citation type="submission" date="2021-06" db="EMBL/GenBank/DDBJ databases">
        <authorList>
            <person name="Palmer J.M."/>
        </authorList>
    </citation>
    <scope>NUCLEOTIDE SEQUENCE [LARGE SCALE GENOMIC DNA]</scope>
    <source>
        <strain evidence="3 4">XR_2019</strain>
        <tissue evidence="3">Muscle</tissue>
    </source>
</reference>
<evidence type="ECO:0000313" key="3">
    <source>
        <dbReference type="EMBL" id="MEQ2277974.1"/>
    </source>
</evidence>
<gene>
    <name evidence="3" type="ORF">XENORESO_010560</name>
</gene>
<organism evidence="3 4">
    <name type="scientific">Xenotaenia resolanae</name>
    <dbReference type="NCBI Taxonomy" id="208358"/>
    <lineage>
        <taxon>Eukaryota</taxon>
        <taxon>Metazoa</taxon>
        <taxon>Chordata</taxon>
        <taxon>Craniata</taxon>
        <taxon>Vertebrata</taxon>
        <taxon>Euteleostomi</taxon>
        <taxon>Actinopterygii</taxon>
        <taxon>Neopterygii</taxon>
        <taxon>Teleostei</taxon>
        <taxon>Neoteleostei</taxon>
        <taxon>Acanthomorphata</taxon>
        <taxon>Ovalentaria</taxon>
        <taxon>Atherinomorphae</taxon>
        <taxon>Cyprinodontiformes</taxon>
        <taxon>Goodeidae</taxon>
        <taxon>Xenotaenia</taxon>
    </lineage>
</organism>
<keyword evidence="4" id="KW-1185">Reference proteome</keyword>
<sequence>MSRHRSDFSPVVAEVLPPVSSLTEQNQPLKLEQPSSLFMRRNSLGSDILFLGRSHPLFDFIHELYRSETRELHLFQGAVVPAELCHGIQGTLNLDDNPVLPDETVKSPIPVLRDISHNSSINVKFMDPQYAEGFVFKAVLLPGAKMPTKVLKPEDYERGNRGPWRPQLGFNPNRQQAHLDQSGFRALGHSLNRNQQFGGQYSNAPPPSSYQQGSYNRPAHGSSHQHFQRKPQPPTLCCSYALLDPSAPPAGNNRTSWVHLQRSYATVAGQATRKRFCVKNKMSFCSCSPCRIFQNQNPL</sequence>
<evidence type="ECO:0000259" key="2">
    <source>
        <dbReference type="Pfam" id="PF17846"/>
    </source>
</evidence>
<dbReference type="InterPro" id="IPR041412">
    <property type="entry name" value="Xrn1_helical"/>
</dbReference>
<dbReference type="Pfam" id="PF17846">
    <property type="entry name" value="XRN_M"/>
    <property type="match status" value="1"/>
</dbReference>
<comment type="caution">
    <text evidence="3">The sequence shown here is derived from an EMBL/GenBank/DDBJ whole genome shotgun (WGS) entry which is preliminary data.</text>
</comment>
<feature type="compositionally biased region" description="Polar residues" evidence="1">
    <location>
        <begin position="195"/>
        <end position="215"/>
    </location>
</feature>
<feature type="region of interest" description="Disordered" evidence="1">
    <location>
        <begin position="152"/>
        <end position="175"/>
    </location>
</feature>
<feature type="region of interest" description="Disordered" evidence="1">
    <location>
        <begin position="195"/>
        <end position="232"/>
    </location>
</feature>
<accession>A0ABV0X9M1</accession>
<evidence type="ECO:0000256" key="1">
    <source>
        <dbReference type="SAM" id="MobiDB-lite"/>
    </source>
</evidence>
<feature type="domain" description="Xrn1 helical" evidence="2">
    <location>
        <begin position="40"/>
        <end position="155"/>
    </location>
</feature>
<name>A0ABV0X9M1_9TELE</name>